<organism evidence="1 2">
    <name type="scientific">Candidatus Methanogaster sp</name>
    <dbReference type="NCBI Taxonomy" id="3386292"/>
    <lineage>
        <taxon>Archaea</taxon>
        <taxon>Methanobacteriati</taxon>
        <taxon>Methanobacteriota</taxon>
        <taxon>Stenosarchaea group</taxon>
        <taxon>Methanomicrobia</taxon>
        <taxon>Methanosarcinales</taxon>
        <taxon>ANME-2 cluster</taxon>
        <taxon>Candidatus Methanogasteraceae</taxon>
        <taxon>Candidatus Methanogaster</taxon>
    </lineage>
</organism>
<keyword evidence="1" id="KW-0808">Transferase</keyword>
<dbReference type="Proteomes" id="UP000248329">
    <property type="component" value="Unassembled WGS sequence"/>
</dbReference>
<gene>
    <name evidence="1" type="ORF">C4B59_07845</name>
</gene>
<evidence type="ECO:0000313" key="1">
    <source>
        <dbReference type="EMBL" id="PXF60732.1"/>
    </source>
</evidence>
<reference evidence="1" key="1">
    <citation type="submission" date="2018-01" db="EMBL/GenBank/DDBJ databases">
        <authorList>
            <person name="Krukenberg V."/>
        </authorList>
    </citation>
    <scope>NUCLEOTIDE SEQUENCE</scope>
    <source>
        <strain evidence="1">E20ANME2</strain>
    </source>
</reference>
<comment type="caution">
    <text evidence="1">The sequence shown here is derived from an EMBL/GenBank/DDBJ whole genome shotgun (WGS) entry which is preliminary data.</text>
</comment>
<evidence type="ECO:0000313" key="2">
    <source>
        <dbReference type="Proteomes" id="UP000248329"/>
    </source>
</evidence>
<sequence>MIILSGGTGTPKLLAGMRRILPEEDITVIVNTAEDTWVSGNLVCPDIDTVLYLFADTIDAEKWWGIRDDTFTTNDSLKRAGHPEIMQIGDKDRATHIMRSDLIRKGSTLTDAIRELARSSGIRADILPMTDHPVATHITTPECEMHFQEYWITYRGDPDVLGVNIHGIDDAAPSDAVLSALDSDDSVIIGPSNPITSIGPILGMPGMHEILREKRVVAVSPIIGDAPVSGPAGRLMHACGYEVSSAGVLECYRDLLGDLPDVFIIDDDDIEIGIDGDIEIVQADTMMTSVDKSEALSGRAVDSFRNLPVQVSR</sequence>
<protein>
    <submittedName>
        <fullName evidence="1">2-phospho-L-lactate transferase</fullName>
    </submittedName>
</protein>
<proteinExistence type="predicted"/>
<dbReference type="EMBL" id="PQXF01000012">
    <property type="protein sequence ID" value="PXF60732.1"/>
    <property type="molecule type" value="Genomic_DNA"/>
</dbReference>
<accession>A0AC61L2I3</accession>
<name>A0AC61L2I3_9EURY</name>